<proteinExistence type="predicted"/>
<dbReference type="STRING" id="1219077.VAZ01S_040_00260"/>
<dbReference type="OrthoDB" id="5901149at2"/>
<evidence type="ECO:0000313" key="2">
    <source>
        <dbReference type="Proteomes" id="UP000016567"/>
    </source>
</evidence>
<dbReference type="EMBL" id="BATL01000040">
    <property type="protein sequence ID" value="GAD76272.1"/>
    <property type="molecule type" value="Genomic_DNA"/>
</dbReference>
<protein>
    <submittedName>
        <fullName evidence="1">Uncharacterized protein</fullName>
    </submittedName>
</protein>
<gene>
    <name evidence="1" type="ORF">VAZ01S_040_00260</name>
</gene>
<dbReference type="RefSeq" id="WP_021710022.1">
    <property type="nucleotide sequence ID" value="NZ_BAOB01000070.1"/>
</dbReference>
<reference evidence="1 2" key="1">
    <citation type="submission" date="2013-09" db="EMBL/GenBank/DDBJ databases">
        <title>Whole genome shotgun sequence of Vibrio azureus NBRC 104587.</title>
        <authorList>
            <person name="Isaki S."/>
            <person name="Hosoyama A."/>
            <person name="Numata M."/>
            <person name="Hashimoto M."/>
            <person name="Hosoyama Y."/>
            <person name="Tsuchikane K."/>
            <person name="Noguchi M."/>
            <person name="Hirakata S."/>
            <person name="Ichikawa N."/>
            <person name="Ohji S."/>
            <person name="Yamazoe A."/>
            <person name="Fujita N."/>
        </authorList>
    </citation>
    <scope>NUCLEOTIDE SEQUENCE [LARGE SCALE GENOMIC DNA]</scope>
    <source>
        <strain evidence="1 2">NBRC 104587</strain>
    </source>
</reference>
<sequence length="139" mass="16250">MINLDNNTYLSIDKQNVEGYPYALKIKTGDKTIKIDQYAVEGGKPICNGMSITKAGNESIILVQFYWRMRNADYYGSFYETYYYRHNGSSVLENTVLNKDQNFSGFHGYYYNTDGLCEQNIYSYDTIDKITKYFKETYP</sequence>
<name>U3ASP9_9VIBR</name>
<dbReference type="eggNOG" id="ENOG5031PVJ">
    <property type="taxonomic scope" value="Bacteria"/>
</dbReference>
<dbReference type="AlphaFoldDB" id="U3ASP9"/>
<accession>U3ASP9</accession>
<comment type="caution">
    <text evidence="1">The sequence shown here is derived from an EMBL/GenBank/DDBJ whole genome shotgun (WGS) entry which is preliminary data.</text>
</comment>
<keyword evidence="2" id="KW-1185">Reference proteome</keyword>
<evidence type="ECO:0000313" key="1">
    <source>
        <dbReference type="EMBL" id="GAD76272.1"/>
    </source>
</evidence>
<dbReference type="Proteomes" id="UP000016567">
    <property type="component" value="Unassembled WGS sequence"/>
</dbReference>
<organism evidence="1 2">
    <name type="scientific">Vibrio azureus NBRC 104587</name>
    <dbReference type="NCBI Taxonomy" id="1219077"/>
    <lineage>
        <taxon>Bacteria</taxon>
        <taxon>Pseudomonadati</taxon>
        <taxon>Pseudomonadota</taxon>
        <taxon>Gammaproteobacteria</taxon>
        <taxon>Vibrionales</taxon>
        <taxon>Vibrionaceae</taxon>
        <taxon>Vibrio</taxon>
    </lineage>
</organism>